<evidence type="ECO:0000313" key="7">
    <source>
        <dbReference type="Proteomes" id="UP001217838"/>
    </source>
</evidence>
<reference evidence="6 7" key="1">
    <citation type="submission" date="2022-11" db="EMBL/GenBank/DDBJ databases">
        <title>Minimal conservation of predation-associated metabolite biosynthetic gene clusters underscores biosynthetic potential of Myxococcota including descriptions for ten novel species: Archangium lansinium sp. nov., Myxococcus landrumus sp. nov., Nannocystis bai.</title>
        <authorList>
            <person name="Ahearne A."/>
            <person name="Stevens C."/>
            <person name="Dowd S."/>
        </authorList>
    </citation>
    <scope>NUCLEOTIDE SEQUENCE [LARGE SCALE GENOMIC DNA]</scope>
    <source>
        <strain evidence="6 7">NCELM</strain>
    </source>
</reference>
<dbReference type="RefSeq" id="WP_271996645.1">
    <property type="nucleotide sequence ID" value="NZ_JAQNDN010000003.1"/>
</dbReference>
<sequence>MRATTVKRGLDEDVPPTWRERAAERLLGLQFYLYTALVLFLLVVTFVWPKIFISIPPGNRGVMYRSLGRGTVTSHVWPEGLHVIPPWDQLTLYEIRLQNQELAFDVLSKEGLTLNIEVSVRYQADVTMLGYLHQDVGPDYFERLIRPEIEAHVRRTFGGRPAHELYASARDMLQELSQVSLLGRKSPADETPDEREGRPYATIQELKLTRIQLPPLVEAAIAEKYRQEQLMLEYEFKLERESKEAERKRTEAAGIRDYNLIAGEVSQDLLRWRSIEATQALATADNSKVVVLGGGGSNGMQMLLNVDGEPAAAAAPTTGEPVAAPPPAATPAPAAKDSARPRAPARKPPPDETKAEPASEP</sequence>
<feature type="compositionally biased region" description="Low complexity" evidence="3">
    <location>
        <begin position="311"/>
        <end position="322"/>
    </location>
</feature>
<feature type="region of interest" description="Disordered" evidence="3">
    <location>
        <begin position="311"/>
        <end position="361"/>
    </location>
</feature>
<gene>
    <name evidence="6" type="ORF">POL58_09590</name>
</gene>
<dbReference type="CDD" id="cd03401">
    <property type="entry name" value="SPFH_prohibitin"/>
    <property type="match status" value="1"/>
</dbReference>
<keyword evidence="4" id="KW-1133">Transmembrane helix</keyword>
<comment type="caution">
    <text evidence="6">The sequence shown here is derived from an EMBL/GenBank/DDBJ whole genome shotgun (WGS) entry which is preliminary data.</text>
</comment>
<keyword evidence="4" id="KW-0812">Transmembrane</keyword>
<dbReference type="InterPro" id="IPR036013">
    <property type="entry name" value="Band_7/SPFH_dom_sf"/>
</dbReference>
<evidence type="ECO:0000256" key="3">
    <source>
        <dbReference type="SAM" id="MobiDB-lite"/>
    </source>
</evidence>
<dbReference type="InterPro" id="IPR001107">
    <property type="entry name" value="Band_7"/>
</dbReference>
<accession>A0ABT5B1K4</accession>
<evidence type="ECO:0000259" key="5">
    <source>
        <dbReference type="Pfam" id="PF01145"/>
    </source>
</evidence>
<feature type="domain" description="Band 7" evidence="5">
    <location>
        <begin position="54"/>
        <end position="243"/>
    </location>
</feature>
<feature type="compositionally biased region" description="Basic and acidic residues" evidence="3">
    <location>
        <begin position="348"/>
        <end position="361"/>
    </location>
</feature>
<keyword evidence="2 4" id="KW-0472">Membrane</keyword>
<dbReference type="EMBL" id="JAQNDN010000003">
    <property type="protein sequence ID" value="MDC0667989.1"/>
    <property type="molecule type" value="Genomic_DNA"/>
</dbReference>
<dbReference type="Pfam" id="PF01145">
    <property type="entry name" value="Band_7"/>
    <property type="match status" value="1"/>
</dbReference>
<protein>
    <submittedName>
        <fullName evidence="6">Prohibitin family protein</fullName>
    </submittedName>
</protein>
<dbReference type="InterPro" id="IPR000163">
    <property type="entry name" value="Prohibitin"/>
</dbReference>
<evidence type="ECO:0000256" key="4">
    <source>
        <dbReference type="SAM" id="Phobius"/>
    </source>
</evidence>
<keyword evidence="7" id="KW-1185">Reference proteome</keyword>
<feature type="transmembrane region" description="Helical" evidence="4">
    <location>
        <begin position="31"/>
        <end position="49"/>
    </location>
</feature>
<dbReference type="PANTHER" id="PTHR23222">
    <property type="entry name" value="PROHIBITIN"/>
    <property type="match status" value="1"/>
</dbReference>
<evidence type="ECO:0000256" key="2">
    <source>
        <dbReference type="ARBA" id="ARBA00023136"/>
    </source>
</evidence>
<dbReference type="Proteomes" id="UP001217838">
    <property type="component" value="Unassembled WGS sequence"/>
</dbReference>
<name>A0ABT5B1K4_9BACT</name>
<dbReference type="SUPFAM" id="SSF117892">
    <property type="entry name" value="Band 7/SPFH domain"/>
    <property type="match status" value="1"/>
</dbReference>
<comment type="subcellular location">
    <subcellularLocation>
        <location evidence="1">Membrane</location>
        <topology evidence="1">Single-pass membrane protein</topology>
    </subcellularLocation>
</comment>
<organism evidence="6 7">
    <name type="scientific">Nannocystis radixulma</name>
    <dbReference type="NCBI Taxonomy" id="2995305"/>
    <lineage>
        <taxon>Bacteria</taxon>
        <taxon>Pseudomonadati</taxon>
        <taxon>Myxococcota</taxon>
        <taxon>Polyangia</taxon>
        <taxon>Nannocystales</taxon>
        <taxon>Nannocystaceae</taxon>
        <taxon>Nannocystis</taxon>
    </lineage>
</organism>
<dbReference type="PANTHER" id="PTHR23222:SF1">
    <property type="entry name" value="PROHIBITIN-2"/>
    <property type="match status" value="1"/>
</dbReference>
<evidence type="ECO:0000313" key="6">
    <source>
        <dbReference type="EMBL" id="MDC0667989.1"/>
    </source>
</evidence>
<proteinExistence type="predicted"/>
<evidence type="ECO:0000256" key="1">
    <source>
        <dbReference type="ARBA" id="ARBA00004167"/>
    </source>
</evidence>